<evidence type="ECO:0000256" key="1">
    <source>
        <dbReference type="ARBA" id="ARBA00009075"/>
    </source>
</evidence>
<dbReference type="GO" id="GO:0016020">
    <property type="term" value="C:membrane"/>
    <property type="evidence" value="ECO:0007669"/>
    <property type="project" value="InterPro"/>
</dbReference>
<dbReference type="STRING" id="1630136.AS592_07225"/>
<dbReference type="InterPro" id="IPR005318">
    <property type="entry name" value="OM_porin_bac"/>
</dbReference>
<keyword evidence="2" id="KW-0813">Transport</keyword>
<feature type="chain" id="PRO_5007578499" description="Porin" evidence="4">
    <location>
        <begin position="25"/>
        <end position="480"/>
    </location>
</feature>
<dbReference type="Proteomes" id="UP000075359">
    <property type="component" value="Unassembled WGS sequence"/>
</dbReference>
<dbReference type="OrthoDB" id="5338521at2"/>
<protein>
    <recommendedName>
        <fullName evidence="7">Porin</fullName>
    </recommendedName>
</protein>
<proteinExistence type="inferred from homology"/>
<organism evidence="5 6">
    <name type="scientific">Sulfurovum riftiae</name>
    <dbReference type="NCBI Taxonomy" id="1630136"/>
    <lineage>
        <taxon>Bacteria</taxon>
        <taxon>Pseudomonadati</taxon>
        <taxon>Campylobacterota</taxon>
        <taxon>Epsilonproteobacteria</taxon>
        <taxon>Campylobacterales</taxon>
        <taxon>Sulfurovaceae</taxon>
        <taxon>Sulfurovum</taxon>
    </lineage>
</organism>
<keyword evidence="6" id="KW-1185">Reference proteome</keyword>
<feature type="signal peptide" evidence="4">
    <location>
        <begin position="1"/>
        <end position="24"/>
    </location>
</feature>
<reference evidence="5 6" key="1">
    <citation type="submission" date="2015-11" db="EMBL/GenBank/DDBJ databases">
        <title>Draft genome of Sulfurovum riftiae 1812E, a member of the Epsilonproteobacteria isolated from the tube of the deep-sea hydrothermal vent tubewom Riftia pachyptila.</title>
        <authorList>
            <person name="Vetriani C."/>
            <person name="Giovannelli D."/>
        </authorList>
    </citation>
    <scope>NUCLEOTIDE SEQUENCE [LARGE SCALE GENOMIC DNA]</scope>
    <source>
        <strain evidence="5 6">1812E</strain>
    </source>
</reference>
<evidence type="ECO:0000256" key="3">
    <source>
        <dbReference type="ARBA" id="ARBA00022729"/>
    </source>
</evidence>
<dbReference type="Gene3D" id="2.40.160.10">
    <property type="entry name" value="Porin"/>
    <property type="match status" value="1"/>
</dbReference>
<evidence type="ECO:0000256" key="4">
    <source>
        <dbReference type="SAM" id="SignalP"/>
    </source>
</evidence>
<dbReference type="AlphaFoldDB" id="A0A151CGN3"/>
<name>A0A151CGN3_9BACT</name>
<gene>
    <name evidence="5" type="ORF">AS592_07225</name>
</gene>
<accession>A0A151CGN3</accession>
<evidence type="ECO:0008006" key="7">
    <source>
        <dbReference type="Google" id="ProtNLM"/>
    </source>
</evidence>
<keyword evidence="3 4" id="KW-0732">Signal</keyword>
<evidence type="ECO:0000313" key="5">
    <source>
        <dbReference type="EMBL" id="KYJ86584.1"/>
    </source>
</evidence>
<dbReference type="EMBL" id="LNKT01000023">
    <property type="protein sequence ID" value="KYJ86584.1"/>
    <property type="molecule type" value="Genomic_DNA"/>
</dbReference>
<comment type="similarity">
    <text evidence="1">Belongs to the outer membrane porin (Opr) (TC 1.B.25) family.</text>
</comment>
<evidence type="ECO:0000256" key="2">
    <source>
        <dbReference type="ARBA" id="ARBA00022448"/>
    </source>
</evidence>
<comment type="caution">
    <text evidence="5">The sequence shown here is derived from an EMBL/GenBank/DDBJ whole genome shotgun (WGS) entry which is preliminary data.</text>
</comment>
<dbReference type="RefSeq" id="WP_067330928.1">
    <property type="nucleotide sequence ID" value="NZ_LNKT01000023.1"/>
</dbReference>
<dbReference type="InterPro" id="IPR023614">
    <property type="entry name" value="Porin_dom_sf"/>
</dbReference>
<dbReference type="Pfam" id="PF03573">
    <property type="entry name" value="OprD"/>
    <property type="match status" value="1"/>
</dbReference>
<evidence type="ECO:0000313" key="6">
    <source>
        <dbReference type="Proteomes" id="UP000075359"/>
    </source>
</evidence>
<sequence length="480" mass="53632">MKISYSKLTVALLFATSVSTSLYASETIVNTKNETVDDDHAYETVTHENEKKDGYDLGNGWKVTGDLRAGYLNYDYSNPPSHFDSDGKIVGRDPNINKGHADSNGVYLIPKISISSPNYNGFTFKITGAAATDFGINDELDEQRNFVFDPVERESFAILQEAYLAYETADGAHKFLAGAKEIVTPMVDADDWYMLANSFQGAYYMNKSFENIMMAGGYFYKMAGVWDSGANGTEWHTMSDASFVDGGYKELAGDEGVWTGVFQYSDETHNLQIWDYYMQDYYNTFFAQYDYTGKAEGFSYDVGLQLIDFQGVGGLEDYYQDVLGGRAIDYSIYSLRANAKHDNGFDLALGASFYTDGDGTGDTLGAWGAYPYFANGMIFHFFEAGSLRNANSYKVQLGYDFAKQGVDGLWIGARYTYFDLDPEYSISSSTGLGQDFQKNYGLRVSYNDPSGIYFTGTYEYVDLDQQPEISSLRLIGGYKF</sequence>